<evidence type="ECO:0000313" key="1">
    <source>
        <dbReference type="EMBL" id="DAE11390.1"/>
    </source>
</evidence>
<dbReference type="EMBL" id="BK015531">
    <property type="protein sequence ID" value="DAE11390.1"/>
    <property type="molecule type" value="Genomic_DNA"/>
</dbReference>
<dbReference type="Gene3D" id="2.60.120.40">
    <property type="match status" value="1"/>
</dbReference>
<reference evidence="1" key="1">
    <citation type="journal article" date="2021" name="Proc. Natl. Acad. Sci. U.S.A.">
        <title>A Catalog of Tens of Thousands of Viruses from Human Metagenomes Reveals Hidden Associations with Chronic Diseases.</title>
        <authorList>
            <person name="Tisza M.J."/>
            <person name="Buck C.B."/>
        </authorList>
    </citation>
    <scope>NUCLEOTIDE SEQUENCE</scope>
    <source>
        <strain evidence="1">CtWiL39</strain>
    </source>
</reference>
<protein>
    <submittedName>
        <fullName evidence="1">Uncharacterized protein</fullName>
    </submittedName>
</protein>
<name>A0A8S5PWG2_9CAUD</name>
<organism evidence="1">
    <name type="scientific">Myoviridae sp. ctWiL39</name>
    <dbReference type="NCBI Taxonomy" id="2825120"/>
    <lineage>
        <taxon>Viruses</taxon>
        <taxon>Duplodnaviria</taxon>
        <taxon>Heunggongvirae</taxon>
        <taxon>Uroviricota</taxon>
        <taxon>Caudoviricetes</taxon>
    </lineage>
</organism>
<sequence>MATKSAGKFYTNATTAVAANAAIPYATSVTSGAIVPSTAHNTIGVTAPGLYYVAVNLTYLATAVGEVGAALYADGAAVPGASAMETLDAVGDAGSLSFATILTVKPSSPGDVAKLQVINTGVASSYAVANVIIYRIA</sequence>
<accession>A0A8S5PWG2</accession>
<proteinExistence type="predicted"/>
<dbReference type="InterPro" id="IPR008983">
    <property type="entry name" value="Tumour_necrosis_fac-like_dom"/>
</dbReference>